<dbReference type="InterPro" id="IPR007038">
    <property type="entry name" value="HupE_UreJ"/>
</dbReference>
<gene>
    <name evidence="3" type="ORF">ABS361_05000</name>
</gene>
<protein>
    <submittedName>
        <fullName evidence="3">HupE/UreJ family protein</fullName>
    </submittedName>
</protein>
<dbReference type="PIRSF" id="PIRSF016919">
    <property type="entry name" value="HupE_UreJ"/>
    <property type="match status" value="1"/>
</dbReference>
<accession>A0AAU7XCY6</accession>
<keyword evidence="1" id="KW-1133">Transmembrane helix</keyword>
<feature type="transmembrane region" description="Helical" evidence="1">
    <location>
        <begin position="96"/>
        <end position="129"/>
    </location>
</feature>
<feature type="transmembrane region" description="Helical" evidence="1">
    <location>
        <begin position="38"/>
        <end position="59"/>
    </location>
</feature>
<evidence type="ECO:0000256" key="2">
    <source>
        <dbReference type="SAM" id="SignalP"/>
    </source>
</evidence>
<feature type="signal peptide" evidence="2">
    <location>
        <begin position="1"/>
        <end position="22"/>
    </location>
</feature>
<dbReference type="EMBL" id="CP158568">
    <property type="protein sequence ID" value="XBY45636.1"/>
    <property type="molecule type" value="Genomic_DNA"/>
</dbReference>
<evidence type="ECO:0000256" key="1">
    <source>
        <dbReference type="SAM" id="Phobius"/>
    </source>
</evidence>
<dbReference type="AlphaFoldDB" id="A0AAU7XCY6"/>
<organism evidence="3">
    <name type="scientific">Methyloraptor flagellatus</name>
    <dbReference type="NCBI Taxonomy" id="3162530"/>
    <lineage>
        <taxon>Bacteria</taxon>
        <taxon>Pseudomonadati</taxon>
        <taxon>Pseudomonadota</taxon>
        <taxon>Alphaproteobacteria</taxon>
        <taxon>Hyphomicrobiales</taxon>
        <taxon>Ancalomicrobiaceae</taxon>
        <taxon>Methyloraptor</taxon>
    </lineage>
</organism>
<sequence>MRSIVRLTALAAGVLAATGAQAHVGVEPHIHGDLIAGALHPLTGPDHIAAMVAVGLWAAALGGRAIWAVPAAFVSVLAFGAVLGVMGVALPAVEPMIAVSVIALGLLTAFAVRVPMPAAAALVGFFALFHGHAHGAEMPSMANPMLYGLGFVVATALLHGAGLGLGLVAGRTTGVLARVAGAAVAVFGVVLAAG</sequence>
<proteinExistence type="predicted"/>
<dbReference type="KEGG" id="mflg:ABS361_05000"/>
<keyword evidence="2" id="KW-0732">Signal</keyword>
<name>A0AAU7XCY6_9HYPH</name>
<dbReference type="Pfam" id="PF04955">
    <property type="entry name" value="HupE_UreJ"/>
    <property type="match status" value="1"/>
</dbReference>
<dbReference type="RefSeq" id="WP_407050728.1">
    <property type="nucleotide sequence ID" value="NZ_CP158568.1"/>
</dbReference>
<feature type="transmembrane region" description="Helical" evidence="1">
    <location>
        <begin position="66"/>
        <end position="90"/>
    </location>
</feature>
<feature type="transmembrane region" description="Helical" evidence="1">
    <location>
        <begin position="149"/>
        <end position="169"/>
    </location>
</feature>
<keyword evidence="1" id="KW-0472">Membrane</keyword>
<feature type="chain" id="PRO_5043526501" evidence="2">
    <location>
        <begin position="23"/>
        <end position="194"/>
    </location>
</feature>
<reference evidence="3" key="1">
    <citation type="submission" date="2024-06" db="EMBL/GenBank/DDBJ databases">
        <title>Methylostella associata gen. nov., sp. nov., a novel Ancalomicrobiaceae-affiliated facultatively methylotrophic bacteria that feed on methanotrophs of the genus Methylococcus.</title>
        <authorList>
            <person name="Saltykova V."/>
            <person name="Danilova O.V."/>
            <person name="Oshkin I.Y."/>
            <person name="Belova S.E."/>
            <person name="Pimenov N.V."/>
            <person name="Dedysh S.N."/>
        </authorList>
    </citation>
    <scope>NUCLEOTIDE SEQUENCE</scope>
    <source>
        <strain evidence="3">S20</strain>
    </source>
</reference>
<evidence type="ECO:0000313" key="3">
    <source>
        <dbReference type="EMBL" id="XBY45636.1"/>
    </source>
</evidence>
<feature type="transmembrane region" description="Helical" evidence="1">
    <location>
        <begin position="175"/>
        <end position="193"/>
    </location>
</feature>
<keyword evidence="1" id="KW-0812">Transmembrane</keyword>